<dbReference type="EMBL" id="JAWWNJ010000109">
    <property type="protein sequence ID" value="KAK6992562.1"/>
    <property type="molecule type" value="Genomic_DNA"/>
</dbReference>
<comment type="caution">
    <text evidence="1">The sequence shown here is derived from an EMBL/GenBank/DDBJ whole genome shotgun (WGS) entry which is preliminary data.</text>
</comment>
<protein>
    <recommendedName>
        <fullName evidence="3">F-box domain-containing protein</fullName>
    </recommendedName>
</protein>
<accession>A0AAV9ZVV6</accession>
<keyword evidence="2" id="KW-1185">Reference proteome</keyword>
<evidence type="ECO:0008006" key="3">
    <source>
        <dbReference type="Google" id="ProtNLM"/>
    </source>
</evidence>
<dbReference type="Gene3D" id="3.80.10.10">
    <property type="entry name" value="Ribonuclease Inhibitor"/>
    <property type="match status" value="1"/>
</dbReference>
<proteinExistence type="predicted"/>
<dbReference type="InterPro" id="IPR032675">
    <property type="entry name" value="LRR_dom_sf"/>
</dbReference>
<dbReference type="SUPFAM" id="SSF52047">
    <property type="entry name" value="RNI-like"/>
    <property type="match status" value="1"/>
</dbReference>
<evidence type="ECO:0000313" key="2">
    <source>
        <dbReference type="Proteomes" id="UP001362999"/>
    </source>
</evidence>
<dbReference type="AlphaFoldDB" id="A0AAV9ZVV6"/>
<reference evidence="1 2" key="1">
    <citation type="journal article" date="2024" name="J Genomics">
        <title>Draft genome sequencing and assembly of Favolaschia claudopus CIRM-BRFM 2984 isolated from oak limbs.</title>
        <authorList>
            <person name="Navarro D."/>
            <person name="Drula E."/>
            <person name="Chaduli D."/>
            <person name="Cazenave R."/>
            <person name="Ahrendt S."/>
            <person name="Wang J."/>
            <person name="Lipzen A."/>
            <person name="Daum C."/>
            <person name="Barry K."/>
            <person name="Grigoriev I.V."/>
            <person name="Favel A."/>
            <person name="Rosso M.N."/>
            <person name="Martin F."/>
        </authorList>
    </citation>
    <scope>NUCLEOTIDE SEQUENCE [LARGE SCALE GENOMIC DNA]</scope>
    <source>
        <strain evidence="1 2">CIRM-BRFM 2984</strain>
    </source>
</reference>
<sequence>MSKRFNLVSELPFEISSEIFSLCLPTFSSEFRAPTIFCQFPPPIPSPARDQAPLLFLNICKAWSEIALSSPGLWTDIQNFNTSDLRGLERWLDRAAGRPLSLSTRSGGIASLILLKVTSYQVHYLELYVEHQDSLRFLFEGEPESLPTLRSLTVGQSSSSSRPKFSLHPDDIIRLLHRAPNLTELTVDNVPVTVPVFAHPRQIAAPPPVSSNLEYLNLGKYRQFTTGLGAVHDSVLSCLTLPSLRSLNISRLPTNTHILFDFMRRSSPQLRQLCLAQGPLPLYTGEHLLRLPALATLVHLELHRDASFIYPLLTDLSVLPTLTTLVVVDCLHFTSMHSYPYTAVMRALSARRDTCLRSFEMIWRRPDVSDTKAIPDSVVSAFRELAAESGMRIYIGPRAFNLIDTAVLHDDPGSV</sequence>
<dbReference type="Proteomes" id="UP001362999">
    <property type="component" value="Unassembled WGS sequence"/>
</dbReference>
<organism evidence="1 2">
    <name type="scientific">Favolaschia claudopus</name>
    <dbReference type="NCBI Taxonomy" id="2862362"/>
    <lineage>
        <taxon>Eukaryota</taxon>
        <taxon>Fungi</taxon>
        <taxon>Dikarya</taxon>
        <taxon>Basidiomycota</taxon>
        <taxon>Agaricomycotina</taxon>
        <taxon>Agaricomycetes</taxon>
        <taxon>Agaricomycetidae</taxon>
        <taxon>Agaricales</taxon>
        <taxon>Marasmiineae</taxon>
        <taxon>Mycenaceae</taxon>
        <taxon>Favolaschia</taxon>
    </lineage>
</organism>
<evidence type="ECO:0000313" key="1">
    <source>
        <dbReference type="EMBL" id="KAK6992562.1"/>
    </source>
</evidence>
<gene>
    <name evidence="1" type="ORF">R3P38DRAFT_3289557</name>
</gene>
<name>A0AAV9ZVV6_9AGAR</name>